<dbReference type="EMBL" id="CASHSV030000409">
    <property type="protein sequence ID" value="CAJ2662061.1"/>
    <property type="molecule type" value="Genomic_DNA"/>
</dbReference>
<organism evidence="1 2">
    <name type="scientific">Trifolium pratense</name>
    <name type="common">Red clover</name>
    <dbReference type="NCBI Taxonomy" id="57577"/>
    <lineage>
        <taxon>Eukaryota</taxon>
        <taxon>Viridiplantae</taxon>
        <taxon>Streptophyta</taxon>
        <taxon>Embryophyta</taxon>
        <taxon>Tracheophyta</taxon>
        <taxon>Spermatophyta</taxon>
        <taxon>Magnoliopsida</taxon>
        <taxon>eudicotyledons</taxon>
        <taxon>Gunneridae</taxon>
        <taxon>Pentapetalae</taxon>
        <taxon>rosids</taxon>
        <taxon>fabids</taxon>
        <taxon>Fabales</taxon>
        <taxon>Fabaceae</taxon>
        <taxon>Papilionoideae</taxon>
        <taxon>50 kb inversion clade</taxon>
        <taxon>NPAAA clade</taxon>
        <taxon>Hologalegina</taxon>
        <taxon>IRL clade</taxon>
        <taxon>Trifolieae</taxon>
        <taxon>Trifolium</taxon>
    </lineage>
</organism>
<name>A0ACB0KZ98_TRIPR</name>
<proteinExistence type="predicted"/>
<reference evidence="1" key="1">
    <citation type="submission" date="2023-10" db="EMBL/GenBank/DDBJ databases">
        <authorList>
            <person name="Rodriguez Cubillos JULIANA M."/>
            <person name="De Vega J."/>
        </authorList>
    </citation>
    <scope>NUCLEOTIDE SEQUENCE</scope>
</reference>
<keyword evidence="2" id="KW-1185">Reference proteome</keyword>
<comment type="caution">
    <text evidence="1">The sequence shown here is derived from an EMBL/GenBank/DDBJ whole genome shotgun (WGS) entry which is preliminary data.</text>
</comment>
<evidence type="ECO:0000313" key="1">
    <source>
        <dbReference type="EMBL" id="CAJ2662061.1"/>
    </source>
</evidence>
<evidence type="ECO:0000313" key="2">
    <source>
        <dbReference type="Proteomes" id="UP001177021"/>
    </source>
</evidence>
<accession>A0ACB0KZ98</accession>
<protein>
    <submittedName>
        <fullName evidence="1">Uncharacterized protein</fullName>
    </submittedName>
</protein>
<gene>
    <name evidence="1" type="ORF">MILVUS5_LOCUS27681</name>
</gene>
<sequence length="401" mass="46355">MLKRFLCRQNVLLGFISTNPKLYPLPQHFSFPISFRYFTTTTSESESESDTHPFAVSYLINNFGFSHESALTAFKNKQVRFKSPDKPNSVINFFKNHHFSHTNIHTIITKEPWLLSSQPNNAILPKFQFFLSKGASSSDIVSLLTANPRILHCSLEKRIIPLFELLSRFVKTNKDVIVCLIRHSYSFDRISYKNIVGNINLMSDFGVCDSIIARLLQTRPTIFSSTDLIKTLEEVKGLGFDPSMTTFGAALIAKKCVSKKHWNEKVDTFKKWGWSDEDIVKAFRGRPDLLLASLDKINLVMSFWVNQLGWNSLALTKRPQMFGYSFETRIIPRASVLQFLRMKCLIKKNASLVNPFRYSENLFLKKFVFSFKEESDYLLKLYQEKMKLVYTTEHNGMPLTK</sequence>
<dbReference type="Proteomes" id="UP001177021">
    <property type="component" value="Unassembled WGS sequence"/>
</dbReference>